<dbReference type="KEGG" id="taes:123093446"/>
<dbReference type="Gramene" id="TraesLDM4B03G02379320.2">
    <property type="protein sequence ID" value="TraesLDM4B03G02379320.2.CDS1"/>
    <property type="gene ID" value="TraesLDM4B03G02379320"/>
</dbReference>
<evidence type="ECO:0000313" key="2">
    <source>
        <dbReference type="EnsemblPlants" id="TraesCS4B02G305400.1.cds1"/>
    </source>
</evidence>
<dbReference type="EnsemblPlants" id="TraesCS4B02G305400.1">
    <property type="protein sequence ID" value="TraesCS4B02G305400.1.cds1"/>
    <property type="gene ID" value="TraesCS4B02G305400"/>
</dbReference>
<dbReference type="InterPro" id="IPR008004">
    <property type="entry name" value="OCTOPUS-like"/>
</dbReference>
<dbReference type="Gramene" id="TraesMAC4B03G02377170.1">
    <property type="protein sequence ID" value="TraesMAC4B03G02377170.1.CDS1"/>
    <property type="gene ID" value="TraesMAC4B03G02377170"/>
</dbReference>
<dbReference type="AlphaFoldDB" id="A0A3B6IVP6"/>
<dbReference type="Gramene" id="TraesPARA_EIv1.0_1386420.1">
    <property type="protein sequence ID" value="TraesPARA_EIv1.0_1386420.1.CDS1"/>
    <property type="gene ID" value="TraesPARA_EIv1.0_1386420"/>
</dbReference>
<dbReference type="Gramene" id="TraesROB_scaffold_044882_01G000100.1">
    <property type="protein sequence ID" value="TraesROB_scaffold_044882_01G000100.1"/>
    <property type="gene ID" value="TraesROB_scaffold_044882_01G000100"/>
</dbReference>
<dbReference type="Gramene" id="TraesSYM4B03G02405550.1">
    <property type="protein sequence ID" value="TraesSYM4B03G02405550.1.CDS1"/>
    <property type="gene ID" value="TraesSYM4B03G02405550"/>
</dbReference>
<dbReference type="Gramene" id="TraesJAG4B03G02376390.1">
    <property type="protein sequence ID" value="TraesJAG4B03G02376390.1.CDS1"/>
    <property type="gene ID" value="TraesJAG4B03G02376390"/>
</dbReference>
<proteinExistence type="predicted"/>
<dbReference type="OMA" id="EHRVSKG"/>
<reference evidence="2" key="1">
    <citation type="submission" date="2018-08" db="EMBL/GenBank/DDBJ databases">
        <authorList>
            <person name="Rossello M."/>
        </authorList>
    </citation>
    <scope>NUCLEOTIDE SEQUENCE [LARGE SCALE GENOMIC DNA]</scope>
    <source>
        <strain evidence="2">cv. Chinese Spring</strain>
    </source>
</reference>
<name>A0A3B6IVP6_WHEAT</name>
<dbReference type="Gramene" id="TraesWEE_scaffold_003533_01G000100.1">
    <property type="protein sequence ID" value="TraesWEE_scaffold_003533_01G000100.1"/>
    <property type="gene ID" value="TraesWEE_scaffold_003533_01G000100"/>
</dbReference>
<dbReference type="PANTHER" id="PTHR34046">
    <property type="entry name" value="OS06G0218800 PROTEIN"/>
    <property type="match status" value="1"/>
</dbReference>
<dbReference type="Gramene" id="TraesCS4B03G0798100.1">
    <property type="protein sequence ID" value="TraesCS4B03G0798100.1.CDS1"/>
    <property type="gene ID" value="TraesCS4B03G0798100"/>
</dbReference>
<dbReference type="Gramene" id="TraesSTA4B03G02373030.2">
    <property type="protein sequence ID" value="TraesSTA4B03G02373030.2.CDS1"/>
    <property type="gene ID" value="TraesSTA4B03G02373030"/>
</dbReference>
<evidence type="ECO:0000313" key="3">
    <source>
        <dbReference type="Proteomes" id="UP000019116"/>
    </source>
</evidence>
<feature type="compositionally biased region" description="Basic and acidic residues" evidence="1">
    <location>
        <begin position="104"/>
        <end position="115"/>
    </location>
</feature>
<dbReference type="GeneID" id="123093446"/>
<dbReference type="Gramene" id="TraesARI4B03G02415510.1">
    <property type="protein sequence ID" value="TraesARI4B03G02415510.1.CDS1"/>
    <property type="gene ID" value="TraesARI4B03G02415510"/>
</dbReference>
<evidence type="ECO:0000256" key="1">
    <source>
        <dbReference type="SAM" id="MobiDB-lite"/>
    </source>
</evidence>
<feature type="compositionally biased region" description="Basic and acidic residues" evidence="1">
    <location>
        <begin position="1"/>
        <end position="10"/>
    </location>
</feature>
<organism evidence="2">
    <name type="scientific">Triticum aestivum</name>
    <name type="common">Wheat</name>
    <dbReference type="NCBI Taxonomy" id="4565"/>
    <lineage>
        <taxon>Eukaryota</taxon>
        <taxon>Viridiplantae</taxon>
        <taxon>Streptophyta</taxon>
        <taxon>Embryophyta</taxon>
        <taxon>Tracheophyta</taxon>
        <taxon>Spermatophyta</taxon>
        <taxon>Magnoliopsida</taxon>
        <taxon>Liliopsida</taxon>
        <taxon>Poales</taxon>
        <taxon>Poaceae</taxon>
        <taxon>BOP clade</taxon>
        <taxon>Pooideae</taxon>
        <taxon>Triticodae</taxon>
        <taxon>Triticeae</taxon>
        <taxon>Triticinae</taxon>
        <taxon>Triticum</taxon>
    </lineage>
</organism>
<accession>A0A3B6IVP6</accession>
<dbReference type="Gramene" id="TraesCS4B02G305400.1">
    <property type="protein sequence ID" value="TraesCS4B02G305400.1.cds1"/>
    <property type="gene ID" value="TraesCS4B02G305400"/>
</dbReference>
<dbReference type="Gramene" id="TraesLDM4B03G02379320.1">
    <property type="protein sequence ID" value="TraesLDM4B03G02379320.1.CDS1"/>
    <property type="gene ID" value="TraesLDM4B03G02379320"/>
</dbReference>
<dbReference type="Gramene" id="TraesCLE_scaffold_005267_01G000100.1">
    <property type="protein sequence ID" value="TraesCLE_scaffold_005267_01G000100.1"/>
    <property type="gene ID" value="TraesCLE_scaffold_005267_01G000100"/>
</dbReference>
<dbReference type="PANTHER" id="PTHR34046:SF19">
    <property type="entry name" value="RAPIDLY ELICITED PROTEIN, PUTATIVE-RELATED"/>
    <property type="match status" value="1"/>
</dbReference>
<feature type="compositionally biased region" description="Basic residues" evidence="1">
    <location>
        <begin position="116"/>
        <end position="128"/>
    </location>
</feature>
<protein>
    <submittedName>
        <fullName evidence="2">Uncharacterized protein</fullName>
    </submittedName>
</protein>
<dbReference type="Gramene" id="TraesARI4B03G02415510.2">
    <property type="protein sequence ID" value="TraesARI4B03G02415510.2.CDS1"/>
    <property type="gene ID" value="TraesARI4B03G02415510"/>
</dbReference>
<reference evidence="2" key="2">
    <citation type="submission" date="2018-10" db="UniProtKB">
        <authorList>
            <consortium name="EnsemblPlants"/>
        </authorList>
    </citation>
    <scope>IDENTIFICATION</scope>
</reference>
<dbReference type="Gramene" id="TraesJUL4B03G02397510.1">
    <property type="protein sequence ID" value="TraesJUL4B03G02397510.1.CDS1"/>
    <property type="gene ID" value="TraesJUL4B03G02397510"/>
</dbReference>
<feature type="region of interest" description="Disordered" evidence="1">
    <location>
        <begin position="97"/>
        <end position="168"/>
    </location>
</feature>
<feature type="compositionally biased region" description="Low complexity" evidence="1">
    <location>
        <begin position="37"/>
        <end position="62"/>
    </location>
</feature>
<keyword evidence="3" id="KW-1185">Reference proteome</keyword>
<dbReference type="Pfam" id="PF05340">
    <property type="entry name" value="DUF740"/>
    <property type="match status" value="1"/>
</dbReference>
<dbReference type="Proteomes" id="UP000019116">
    <property type="component" value="Chromosome 4B"/>
</dbReference>
<feature type="region of interest" description="Disordered" evidence="1">
    <location>
        <begin position="1"/>
        <end position="21"/>
    </location>
</feature>
<sequence length="168" mass="18147">MRRSDWEDRCRRHPEHRLSKGVCPSCLRDRLAHLSANSSATTTLTRASNSASTSPYSSTDSPPLHHAALSADATSVHVVGAGAGSSFVNVSAFSQPLMPTASKKPAEAKGKDGEAKKKKKSSSKKKIGRFLSRLVGTEKRRKTGEGDGGELFHSSTMKEKSSTKWVFF</sequence>
<dbReference type="Gramene" id="TraesLAC4B03G02331420.1">
    <property type="protein sequence ID" value="TraesLAC4B03G02331420.1.CDS1"/>
    <property type="gene ID" value="TraesLAC4B03G02331420"/>
</dbReference>
<gene>
    <name evidence="2" type="primary">LOC123093446</name>
</gene>
<dbReference type="RefSeq" id="XP_044371353.1">
    <property type="nucleotide sequence ID" value="XM_044515418.1"/>
</dbReference>
<dbReference type="Gramene" id="TraesNOR4B03G02396210.1">
    <property type="protein sequence ID" value="TraesNOR4B03G02396210.1.CDS1"/>
    <property type="gene ID" value="TraesNOR4B03G02396210"/>
</dbReference>
<dbReference type="Gramene" id="TraesCAD_scaffold_049732_01G000100.1">
    <property type="protein sequence ID" value="TraesCAD_scaffold_049732_01G000100.1"/>
    <property type="gene ID" value="TraesCAD_scaffold_049732_01G000100"/>
</dbReference>
<feature type="region of interest" description="Disordered" evidence="1">
    <location>
        <begin position="37"/>
        <end position="66"/>
    </location>
</feature>
<dbReference type="PaxDb" id="4565-Traes_4BL_CC3E282A71.2"/>
<dbReference type="Gramene" id="TraesSTA4B03G02373030.1">
    <property type="protein sequence ID" value="TraesSTA4B03G02373030.1.CDS1"/>
    <property type="gene ID" value="TraesSTA4B03G02373030"/>
</dbReference>